<comment type="caution">
    <text evidence="3">The sequence shown here is derived from an EMBL/GenBank/DDBJ whole genome shotgun (WGS) entry which is preliminary data.</text>
</comment>
<accession>A0A9P0L784</accession>
<dbReference type="OrthoDB" id="13601at2759"/>
<proteinExistence type="predicted"/>
<dbReference type="EMBL" id="CAKOFQ010007138">
    <property type="protein sequence ID" value="CAH1992291.1"/>
    <property type="molecule type" value="Genomic_DNA"/>
</dbReference>
<evidence type="ECO:0000256" key="2">
    <source>
        <dbReference type="SAM" id="Phobius"/>
    </source>
</evidence>
<feature type="region of interest" description="Disordered" evidence="1">
    <location>
        <begin position="60"/>
        <end position="82"/>
    </location>
</feature>
<keyword evidence="2" id="KW-0812">Transmembrane</keyword>
<keyword evidence="2" id="KW-1133">Transmembrane helix</keyword>
<evidence type="ECO:0000313" key="4">
    <source>
        <dbReference type="Proteomes" id="UP001152888"/>
    </source>
</evidence>
<evidence type="ECO:0000313" key="3">
    <source>
        <dbReference type="EMBL" id="CAH1992291.1"/>
    </source>
</evidence>
<reference evidence="3" key="1">
    <citation type="submission" date="2022-03" db="EMBL/GenBank/DDBJ databases">
        <authorList>
            <person name="Sayadi A."/>
        </authorList>
    </citation>
    <scope>NUCLEOTIDE SEQUENCE</scope>
</reference>
<keyword evidence="4" id="KW-1185">Reference proteome</keyword>
<gene>
    <name evidence="3" type="ORF">ACAOBT_LOCUS20760</name>
</gene>
<organism evidence="3 4">
    <name type="scientific">Acanthoscelides obtectus</name>
    <name type="common">Bean weevil</name>
    <name type="synonym">Bruchus obtectus</name>
    <dbReference type="NCBI Taxonomy" id="200917"/>
    <lineage>
        <taxon>Eukaryota</taxon>
        <taxon>Metazoa</taxon>
        <taxon>Ecdysozoa</taxon>
        <taxon>Arthropoda</taxon>
        <taxon>Hexapoda</taxon>
        <taxon>Insecta</taxon>
        <taxon>Pterygota</taxon>
        <taxon>Neoptera</taxon>
        <taxon>Endopterygota</taxon>
        <taxon>Coleoptera</taxon>
        <taxon>Polyphaga</taxon>
        <taxon>Cucujiformia</taxon>
        <taxon>Chrysomeloidea</taxon>
        <taxon>Chrysomelidae</taxon>
        <taxon>Bruchinae</taxon>
        <taxon>Bruchini</taxon>
        <taxon>Acanthoscelides</taxon>
    </lineage>
</organism>
<evidence type="ECO:0000256" key="1">
    <source>
        <dbReference type="SAM" id="MobiDB-lite"/>
    </source>
</evidence>
<keyword evidence="2" id="KW-0472">Membrane</keyword>
<dbReference type="Proteomes" id="UP001152888">
    <property type="component" value="Unassembled WGS sequence"/>
</dbReference>
<name>A0A9P0L784_ACAOB</name>
<feature type="transmembrane region" description="Helical" evidence="2">
    <location>
        <begin position="20"/>
        <end position="38"/>
    </location>
</feature>
<sequence>MNQARGKRNRGLIYKYPRTFVIGSTIAALLALFSRPIYDVFFSKEPIDYEKVLAEHRAQKAKRHGVRKESKAEVQAVPPTSS</sequence>
<dbReference type="AlphaFoldDB" id="A0A9P0L784"/>
<protein>
    <submittedName>
        <fullName evidence="3">Uncharacterized protein</fullName>
    </submittedName>
</protein>